<dbReference type="Pfam" id="PF18803">
    <property type="entry name" value="CxC2"/>
    <property type="match status" value="1"/>
</dbReference>
<dbReference type="AlphaFoldDB" id="A0A0H2RH92"/>
<name>A0A0H2RH92_9AGAM</name>
<dbReference type="InParanoid" id="A0A0H2RH92"/>
<sequence>RCLDCVPSQHFCEKCIALQHHSNLTHRLQKWCFVEWNDVTFATIGVDKKLGHDGDQCPLAGDLVFELQLLHTTGFRPIRVVPCACPGFVVYQEFLRLRWMPISLSSLNYAVTFDVIEGYLRRNYTSHVSTYDYLKEVSVDAPDGLYVSH</sequence>
<organism evidence="2 3">
    <name type="scientific">Schizopora paradoxa</name>
    <dbReference type="NCBI Taxonomy" id="27342"/>
    <lineage>
        <taxon>Eukaryota</taxon>
        <taxon>Fungi</taxon>
        <taxon>Dikarya</taxon>
        <taxon>Basidiomycota</taxon>
        <taxon>Agaricomycotina</taxon>
        <taxon>Agaricomycetes</taxon>
        <taxon>Hymenochaetales</taxon>
        <taxon>Schizoporaceae</taxon>
        <taxon>Schizopora</taxon>
    </lineage>
</organism>
<evidence type="ECO:0000259" key="1">
    <source>
        <dbReference type="Pfam" id="PF18803"/>
    </source>
</evidence>
<dbReference type="EMBL" id="KQ086013">
    <property type="protein sequence ID" value="KLO10927.1"/>
    <property type="molecule type" value="Genomic_DNA"/>
</dbReference>
<dbReference type="Proteomes" id="UP000053477">
    <property type="component" value="Unassembled WGS sequence"/>
</dbReference>
<accession>A0A0H2RH92</accession>
<gene>
    <name evidence="2" type="ORF">SCHPADRAFT_831852</name>
</gene>
<reference evidence="2 3" key="1">
    <citation type="submission" date="2015-04" db="EMBL/GenBank/DDBJ databases">
        <title>Complete genome sequence of Schizopora paradoxa KUC8140, a cosmopolitan wood degrader in East Asia.</title>
        <authorList>
            <consortium name="DOE Joint Genome Institute"/>
            <person name="Min B."/>
            <person name="Park H."/>
            <person name="Jang Y."/>
            <person name="Kim J.-J."/>
            <person name="Kim K.H."/>
            <person name="Pangilinan J."/>
            <person name="Lipzen A."/>
            <person name="Riley R."/>
            <person name="Grigoriev I.V."/>
            <person name="Spatafora J.W."/>
            <person name="Choi I.-G."/>
        </authorList>
    </citation>
    <scope>NUCLEOTIDE SEQUENCE [LARGE SCALE GENOMIC DNA]</scope>
    <source>
        <strain evidence="2 3">KUC8140</strain>
    </source>
</reference>
<feature type="domain" description="CxC2-like cysteine cluster KDZ transposase-associated" evidence="1">
    <location>
        <begin position="43"/>
        <end position="137"/>
    </location>
</feature>
<proteinExistence type="predicted"/>
<evidence type="ECO:0000313" key="3">
    <source>
        <dbReference type="Proteomes" id="UP000053477"/>
    </source>
</evidence>
<feature type="non-terminal residue" evidence="2">
    <location>
        <position position="1"/>
    </location>
</feature>
<dbReference type="OrthoDB" id="3004525at2759"/>
<protein>
    <recommendedName>
        <fullName evidence="1">CxC2-like cysteine cluster KDZ transposase-associated domain-containing protein</fullName>
    </recommendedName>
</protein>
<keyword evidence="3" id="KW-1185">Reference proteome</keyword>
<dbReference type="STRING" id="27342.A0A0H2RH92"/>
<dbReference type="InterPro" id="IPR041457">
    <property type="entry name" value="CxC2_KDZ-assoc"/>
</dbReference>
<evidence type="ECO:0000313" key="2">
    <source>
        <dbReference type="EMBL" id="KLO10927.1"/>
    </source>
</evidence>